<name>A0A840UXD4_9BACT</name>
<dbReference type="EMBL" id="JACHEO010000030">
    <property type="protein sequence ID" value="MBB5349593.1"/>
    <property type="molecule type" value="Genomic_DNA"/>
</dbReference>
<sequence length="133" mass="13950">MGATIQVLKKVTLSLVAKTEPGKCSTNAPPIPLVFIYGVGSDGLCPFETALWDKHEGEKLVVSVKATDVQEYFGHLFHTLCHMLGKQIADGTIDLEIEVTGVTDADNREVVQAVAKALSHGGCGTSCGCGCGC</sequence>
<organism evidence="1 2">
    <name type="scientific">Desulfoprunum benzoelyticum</name>
    <dbReference type="NCBI Taxonomy" id="1506996"/>
    <lineage>
        <taxon>Bacteria</taxon>
        <taxon>Pseudomonadati</taxon>
        <taxon>Thermodesulfobacteriota</taxon>
        <taxon>Desulfobulbia</taxon>
        <taxon>Desulfobulbales</taxon>
        <taxon>Desulfobulbaceae</taxon>
        <taxon>Desulfoprunum</taxon>
    </lineage>
</organism>
<evidence type="ECO:0000313" key="1">
    <source>
        <dbReference type="EMBL" id="MBB5349593.1"/>
    </source>
</evidence>
<dbReference type="AlphaFoldDB" id="A0A840UXD4"/>
<dbReference type="GO" id="GO:0016853">
    <property type="term" value="F:isomerase activity"/>
    <property type="evidence" value="ECO:0007669"/>
    <property type="project" value="UniProtKB-KW"/>
</dbReference>
<keyword evidence="1" id="KW-0413">Isomerase</keyword>
<keyword evidence="2" id="KW-1185">Reference proteome</keyword>
<proteinExistence type="predicted"/>
<dbReference type="RefSeq" id="WP_183352379.1">
    <property type="nucleotide sequence ID" value="NZ_JACHEO010000030.1"/>
</dbReference>
<protein>
    <submittedName>
        <fullName evidence="1">FKBP-type peptidyl-prolyl cis-trans isomerase 2</fullName>
    </submittedName>
</protein>
<reference evidence="1 2" key="1">
    <citation type="submission" date="2020-08" db="EMBL/GenBank/DDBJ databases">
        <title>Genomic Encyclopedia of Type Strains, Phase IV (KMG-IV): sequencing the most valuable type-strain genomes for metagenomic binning, comparative biology and taxonomic classification.</title>
        <authorList>
            <person name="Goeker M."/>
        </authorList>
    </citation>
    <scope>NUCLEOTIDE SEQUENCE [LARGE SCALE GENOMIC DNA]</scope>
    <source>
        <strain evidence="1 2">DSM 28570</strain>
    </source>
</reference>
<accession>A0A840UXD4</accession>
<comment type="caution">
    <text evidence="1">The sequence shown here is derived from an EMBL/GenBank/DDBJ whole genome shotgun (WGS) entry which is preliminary data.</text>
</comment>
<gene>
    <name evidence="1" type="ORF">HNQ81_003349</name>
</gene>
<evidence type="ECO:0000313" key="2">
    <source>
        <dbReference type="Proteomes" id="UP000539642"/>
    </source>
</evidence>
<dbReference type="Proteomes" id="UP000539642">
    <property type="component" value="Unassembled WGS sequence"/>
</dbReference>